<dbReference type="Gene3D" id="3.75.10.10">
    <property type="entry name" value="L-arginine/glycine Amidinotransferase, Chain A"/>
    <property type="match status" value="1"/>
</dbReference>
<feature type="non-terminal residue" evidence="2">
    <location>
        <position position="96"/>
    </location>
</feature>
<organism evidence="2">
    <name type="scientific">termite gut metagenome</name>
    <dbReference type="NCBI Taxonomy" id="433724"/>
    <lineage>
        <taxon>unclassified sequences</taxon>
        <taxon>metagenomes</taxon>
        <taxon>organismal metagenomes</taxon>
    </lineage>
</organism>
<proteinExistence type="predicted"/>
<evidence type="ECO:0000256" key="1">
    <source>
        <dbReference type="ARBA" id="ARBA00022801"/>
    </source>
</evidence>
<dbReference type="GO" id="GO:0004668">
    <property type="term" value="F:protein-arginine deiminase activity"/>
    <property type="evidence" value="ECO:0007669"/>
    <property type="project" value="InterPro"/>
</dbReference>
<reference evidence="2" key="1">
    <citation type="submission" date="2019-03" db="EMBL/GenBank/DDBJ databases">
        <title>Single cell metagenomics reveals metabolic interactions within the superorganism composed of flagellate Streblomastix strix and complex community of Bacteroidetes bacteria on its surface.</title>
        <authorList>
            <person name="Treitli S.C."/>
            <person name="Kolisko M."/>
            <person name="Husnik F."/>
            <person name="Keeling P."/>
            <person name="Hampl V."/>
        </authorList>
    </citation>
    <scope>NUCLEOTIDE SEQUENCE</scope>
    <source>
        <strain evidence="2">STM</strain>
    </source>
</reference>
<evidence type="ECO:0000313" key="2">
    <source>
        <dbReference type="EMBL" id="KAA6323601.1"/>
    </source>
</evidence>
<dbReference type="InterPro" id="IPR007466">
    <property type="entry name" value="Peptidyl-Arg-deiminase_porph"/>
</dbReference>
<dbReference type="PANTHER" id="PTHR31377:SF0">
    <property type="entry name" value="AGMATINE DEIMINASE-RELATED"/>
    <property type="match status" value="1"/>
</dbReference>
<accession>A0A5J4QRD1</accession>
<dbReference type="SUPFAM" id="SSF55909">
    <property type="entry name" value="Pentein"/>
    <property type="match status" value="1"/>
</dbReference>
<comment type="caution">
    <text evidence="2">The sequence shown here is derived from an EMBL/GenBank/DDBJ whole genome shotgun (WGS) entry which is preliminary data.</text>
</comment>
<name>A0A5J4QRD1_9ZZZZ</name>
<dbReference type="EMBL" id="SNRY01002767">
    <property type="protein sequence ID" value="KAA6323601.1"/>
    <property type="molecule type" value="Genomic_DNA"/>
</dbReference>
<keyword evidence="1 2" id="KW-0378">Hydrolase</keyword>
<dbReference type="GO" id="GO:0047632">
    <property type="term" value="F:agmatine deiminase activity"/>
    <property type="evidence" value="ECO:0007669"/>
    <property type="project" value="UniProtKB-EC"/>
</dbReference>
<sequence>MRYLPAEWDLQSGIQLTWPHAGTDWNDMLTEVKECFTCIAREIAKRERLLIVTPEPEEVKRELLPEINIGNVCFFPCPTNDTWARDHGAITVWENH</sequence>
<dbReference type="Pfam" id="PF04371">
    <property type="entry name" value="PAD_porph"/>
    <property type="match status" value="1"/>
</dbReference>
<dbReference type="AlphaFoldDB" id="A0A5J4QRD1"/>
<dbReference type="GO" id="GO:0009446">
    <property type="term" value="P:putrescine biosynthetic process"/>
    <property type="evidence" value="ECO:0007669"/>
    <property type="project" value="InterPro"/>
</dbReference>
<protein>
    <submittedName>
        <fullName evidence="2">Putative agmatine deiminase</fullName>
        <ecNumber evidence="2">3.5.3.12</ecNumber>
    </submittedName>
</protein>
<gene>
    <name evidence="2" type="ORF">EZS27_026981</name>
</gene>
<dbReference type="EC" id="3.5.3.12" evidence="2"/>
<dbReference type="PANTHER" id="PTHR31377">
    <property type="entry name" value="AGMATINE DEIMINASE-RELATED"/>
    <property type="match status" value="1"/>
</dbReference>